<comment type="caution">
    <text evidence="1">The sequence shown here is derived from an EMBL/GenBank/DDBJ whole genome shotgun (WGS) entry which is preliminary data.</text>
</comment>
<sequence length="153" mass="16687">MLRATQGDEFVAHSVLRETLYRAAQDPARYPRRASAVRAWLVLMARAVLHDGERHAPAGHGDRPPTHPATPAFVPGPHPARGAPAATVVAAMKELTTEHRELILRTFYGGASLADVAADRGVPVAKIKLDLLLAMRALRAVLDQRVTKRHGFR</sequence>
<organism evidence="1 2">
    <name type="scientific">Actinoplanes sandaracinus</name>
    <dbReference type="NCBI Taxonomy" id="3045177"/>
    <lineage>
        <taxon>Bacteria</taxon>
        <taxon>Bacillati</taxon>
        <taxon>Actinomycetota</taxon>
        <taxon>Actinomycetes</taxon>
        <taxon>Micromonosporales</taxon>
        <taxon>Micromonosporaceae</taxon>
        <taxon>Actinoplanes</taxon>
    </lineage>
</organism>
<dbReference type="Gene3D" id="1.10.10.10">
    <property type="entry name" value="Winged helix-like DNA-binding domain superfamily/Winged helix DNA-binding domain"/>
    <property type="match status" value="1"/>
</dbReference>
<gene>
    <name evidence="1" type="ORF">QLQ12_30910</name>
</gene>
<dbReference type="SUPFAM" id="SSF88659">
    <property type="entry name" value="Sigma3 and sigma4 domains of RNA polymerase sigma factors"/>
    <property type="match status" value="1"/>
</dbReference>
<evidence type="ECO:0008006" key="3">
    <source>
        <dbReference type="Google" id="ProtNLM"/>
    </source>
</evidence>
<reference evidence="1 2" key="1">
    <citation type="submission" date="2023-05" db="EMBL/GenBank/DDBJ databases">
        <title>Actinoplanes sp. NEAU-A12 genome sequencing.</title>
        <authorList>
            <person name="Wang Z.-S."/>
        </authorList>
    </citation>
    <scope>NUCLEOTIDE SEQUENCE [LARGE SCALE GENOMIC DNA]</scope>
    <source>
        <strain evidence="1 2">NEAU-A12</strain>
    </source>
</reference>
<dbReference type="RefSeq" id="WP_282764038.1">
    <property type="nucleotide sequence ID" value="NZ_JASCTH010000023.1"/>
</dbReference>
<name>A0ABT6WTK0_9ACTN</name>
<proteinExistence type="predicted"/>
<accession>A0ABT6WTK0</accession>
<dbReference type="EMBL" id="JASCTH010000023">
    <property type="protein sequence ID" value="MDI6103034.1"/>
    <property type="molecule type" value="Genomic_DNA"/>
</dbReference>
<dbReference type="Proteomes" id="UP001241758">
    <property type="component" value="Unassembled WGS sequence"/>
</dbReference>
<evidence type="ECO:0000313" key="1">
    <source>
        <dbReference type="EMBL" id="MDI6103034.1"/>
    </source>
</evidence>
<protein>
    <recommendedName>
        <fullName evidence="3">RNA polymerase subunit sigma</fullName>
    </recommendedName>
</protein>
<dbReference type="InterPro" id="IPR013324">
    <property type="entry name" value="RNA_pol_sigma_r3/r4-like"/>
</dbReference>
<dbReference type="InterPro" id="IPR036388">
    <property type="entry name" value="WH-like_DNA-bd_sf"/>
</dbReference>
<evidence type="ECO:0000313" key="2">
    <source>
        <dbReference type="Proteomes" id="UP001241758"/>
    </source>
</evidence>
<keyword evidence="2" id="KW-1185">Reference proteome</keyword>